<dbReference type="InterPro" id="IPR036465">
    <property type="entry name" value="vWFA_dom_sf"/>
</dbReference>
<accession>A0ABU1AWD4</accession>
<dbReference type="Gene3D" id="3.40.50.410">
    <property type="entry name" value="von Willebrand factor, type A domain"/>
    <property type="match status" value="1"/>
</dbReference>
<dbReference type="PROSITE" id="PS50234">
    <property type="entry name" value="VWFA"/>
    <property type="match status" value="1"/>
</dbReference>
<evidence type="ECO:0000313" key="4">
    <source>
        <dbReference type="Proteomes" id="UP001225316"/>
    </source>
</evidence>
<evidence type="ECO:0000259" key="2">
    <source>
        <dbReference type="PROSITE" id="PS50234"/>
    </source>
</evidence>
<keyword evidence="4" id="KW-1185">Reference proteome</keyword>
<keyword evidence="1" id="KW-0812">Transmembrane</keyword>
<proteinExistence type="predicted"/>
<dbReference type="Proteomes" id="UP001225316">
    <property type="component" value="Unassembled WGS sequence"/>
</dbReference>
<protein>
    <recommendedName>
        <fullName evidence="2">VWFA domain-containing protein</fullName>
    </recommendedName>
</protein>
<evidence type="ECO:0000313" key="3">
    <source>
        <dbReference type="EMBL" id="MDQ8207292.1"/>
    </source>
</evidence>
<keyword evidence="1" id="KW-1133">Transmembrane helix</keyword>
<keyword evidence="1" id="KW-0472">Membrane</keyword>
<feature type="domain" description="VWFA" evidence="2">
    <location>
        <begin position="144"/>
        <end position="326"/>
    </location>
</feature>
<dbReference type="RefSeq" id="WP_308949426.1">
    <property type="nucleotide sequence ID" value="NZ_JARXHW010000012.1"/>
</dbReference>
<gene>
    <name evidence="3" type="ORF">QEH52_07220</name>
</gene>
<name>A0ABU1AWD4_9BACT</name>
<reference evidence="3 4" key="1">
    <citation type="submission" date="2023-04" db="EMBL/GenBank/DDBJ databases">
        <title>A novel bacteria isolated from coastal sediment.</title>
        <authorList>
            <person name="Liu X.-J."/>
            <person name="Du Z.-J."/>
        </authorList>
    </citation>
    <scope>NUCLEOTIDE SEQUENCE [LARGE SCALE GENOMIC DNA]</scope>
    <source>
        <strain evidence="3 4">SDUM461003</strain>
    </source>
</reference>
<dbReference type="EMBL" id="JARXHW010000012">
    <property type="protein sequence ID" value="MDQ8207292.1"/>
    <property type="molecule type" value="Genomic_DNA"/>
</dbReference>
<feature type="transmembrane region" description="Helical" evidence="1">
    <location>
        <begin position="12"/>
        <end position="34"/>
    </location>
</feature>
<evidence type="ECO:0000256" key="1">
    <source>
        <dbReference type="SAM" id="Phobius"/>
    </source>
</evidence>
<dbReference type="SUPFAM" id="SSF53300">
    <property type="entry name" value="vWA-like"/>
    <property type="match status" value="1"/>
</dbReference>
<organism evidence="3 4">
    <name type="scientific">Thalassobacterium maritimum</name>
    <dbReference type="NCBI Taxonomy" id="3041265"/>
    <lineage>
        <taxon>Bacteria</taxon>
        <taxon>Pseudomonadati</taxon>
        <taxon>Verrucomicrobiota</taxon>
        <taxon>Opitutia</taxon>
        <taxon>Puniceicoccales</taxon>
        <taxon>Coraliomargaritaceae</taxon>
        <taxon>Thalassobacterium</taxon>
    </lineage>
</organism>
<comment type="caution">
    <text evidence="3">The sequence shown here is derived from an EMBL/GenBank/DDBJ whole genome shotgun (WGS) entry which is preliminary data.</text>
</comment>
<sequence length="326" mass="35462">MNISNTYARNRALFTVVAISLGLHVLGLIGFGAFKIVESITREEQTFEAPQIVEVPQEQPEYQVNLEQRNRSSAPPRPNPIVVDAPDVTIPALNIDVNIANASSYGRGSGGFGSGTGGGVAEMREMVVADLDFFGAKMQSDAQRILFIIDMSGSMVMSGRGVDGYKKVVDEIIKTLKPMIGVGSFNALAFGGDVDKFRGSSFKDVSEDSIASAHKWLMDRDPAEANDRKPIKGSDVFRNYKKGRHMGTRADLALEEGFKMRPNMIIFLSDGDPTTMEAKDVLKLVDEKLQPDVKVPINAVSYKSSNGRSFLKQLAANSGGTYTEVK</sequence>
<dbReference type="InterPro" id="IPR002035">
    <property type="entry name" value="VWF_A"/>
</dbReference>